<name>A0ABS5FFG4_9BRAD</name>
<dbReference type="SUPFAM" id="SSF51395">
    <property type="entry name" value="FMN-linked oxidoreductases"/>
    <property type="match status" value="1"/>
</dbReference>
<gene>
    <name evidence="7" type="ORF">JQ615_09045</name>
</gene>
<dbReference type="PANTHER" id="PTHR10578">
    <property type="entry name" value="S -2-HYDROXY-ACID OXIDASE-RELATED"/>
    <property type="match status" value="1"/>
</dbReference>
<dbReference type="InterPro" id="IPR000262">
    <property type="entry name" value="FMN-dep_DH"/>
</dbReference>
<dbReference type="RefSeq" id="WP_212492339.1">
    <property type="nucleotide sequence ID" value="NZ_JAFCJH010000007.1"/>
</dbReference>
<dbReference type="PROSITE" id="PS51349">
    <property type="entry name" value="FMN_HYDROXY_ACID_DH_2"/>
    <property type="match status" value="1"/>
</dbReference>
<keyword evidence="2" id="KW-0285">Flavoprotein</keyword>
<dbReference type="InterPro" id="IPR037396">
    <property type="entry name" value="FMN_HAD"/>
</dbReference>
<organism evidence="7 8">
    <name type="scientific">Bradyrhizobium jicamae</name>
    <dbReference type="NCBI Taxonomy" id="280332"/>
    <lineage>
        <taxon>Bacteria</taxon>
        <taxon>Pseudomonadati</taxon>
        <taxon>Pseudomonadota</taxon>
        <taxon>Alphaproteobacteria</taxon>
        <taxon>Hyphomicrobiales</taxon>
        <taxon>Nitrobacteraceae</taxon>
        <taxon>Bradyrhizobium</taxon>
    </lineage>
</organism>
<dbReference type="CDD" id="cd02809">
    <property type="entry name" value="alpha_hydroxyacid_oxid_FMN"/>
    <property type="match status" value="1"/>
</dbReference>
<feature type="domain" description="FMN hydroxy acid dehydrogenase" evidence="6">
    <location>
        <begin position="1"/>
        <end position="385"/>
    </location>
</feature>
<dbReference type="PANTHER" id="PTHR10578:SF107">
    <property type="entry name" value="2-HYDROXYACID OXIDASE 1"/>
    <property type="match status" value="1"/>
</dbReference>
<comment type="cofactor">
    <cofactor evidence="1">
        <name>FMN</name>
        <dbReference type="ChEBI" id="CHEBI:58210"/>
    </cofactor>
</comment>
<evidence type="ECO:0000313" key="7">
    <source>
        <dbReference type="EMBL" id="MBR0795533.1"/>
    </source>
</evidence>
<comment type="similarity">
    <text evidence="5">Belongs to the FMN-dependent alpha-hydroxy acid dehydrogenase family.</text>
</comment>
<proteinExistence type="inferred from homology"/>
<evidence type="ECO:0000256" key="4">
    <source>
        <dbReference type="ARBA" id="ARBA00023002"/>
    </source>
</evidence>
<dbReference type="Gene3D" id="3.20.20.70">
    <property type="entry name" value="Aldolase class I"/>
    <property type="match status" value="1"/>
</dbReference>
<dbReference type="EMBL" id="JAFCJH010000007">
    <property type="protein sequence ID" value="MBR0795533.1"/>
    <property type="molecule type" value="Genomic_DNA"/>
</dbReference>
<keyword evidence="8" id="KW-1185">Reference proteome</keyword>
<protein>
    <submittedName>
        <fullName evidence="7">Alpha-hydroxy-acid oxidizing protein</fullName>
    </submittedName>
</protein>
<accession>A0ABS5FFG4</accession>
<dbReference type="Proteomes" id="UP001315278">
    <property type="component" value="Unassembled WGS sequence"/>
</dbReference>
<dbReference type="InterPro" id="IPR012133">
    <property type="entry name" value="Alpha-hydoxy_acid_DH_FMN"/>
</dbReference>
<sequence length="389" mass="42423">MQMLLNADDYRSSAQKFLPRGLFDYIDRGTEDEVALRRLRASLDEITLTPSVLTGHDRRSFETTLLGRRLAAPIVVAPTALAGLVAHDGETKLARAASRVGIPVCISTQSVTTVEAIRRGAPDATLWFQLYVWRDRTLTKRLLDRARACGCETLVVTADTPVSPNREYNKRNGFGIPFVPSLRSTCDIALHPRWFVNVLARYLLSEGMPTYGHFPDEFRTAITRPSIAEAVRLDHRLNWDDIGWLREIWPGKLIVKGVLAAGDAETATELGCDAIVISAHGGRNLDCLPAPAECIRAIADAVKGRLTVLADSGVRRGTDVLKYLALGAEAVLLGRLPLWGLAAGGETGAEAVLRMVVGEMDAAMAFLGAERVSELRSPSFRATRRAGPE</sequence>
<evidence type="ECO:0000259" key="6">
    <source>
        <dbReference type="PROSITE" id="PS51349"/>
    </source>
</evidence>
<evidence type="ECO:0000256" key="3">
    <source>
        <dbReference type="ARBA" id="ARBA00022643"/>
    </source>
</evidence>
<evidence type="ECO:0000256" key="2">
    <source>
        <dbReference type="ARBA" id="ARBA00022630"/>
    </source>
</evidence>
<keyword evidence="3" id="KW-0288">FMN</keyword>
<comment type="caution">
    <text evidence="7">The sequence shown here is derived from an EMBL/GenBank/DDBJ whole genome shotgun (WGS) entry which is preliminary data.</text>
</comment>
<evidence type="ECO:0000256" key="1">
    <source>
        <dbReference type="ARBA" id="ARBA00001917"/>
    </source>
</evidence>
<dbReference type="PIRSF" id="PIRSF000138">
    <property type="entry name" value="Al-hdrx_acd_dh"/>
    <property type="match status" value="1"/>
</dbReference>
<dbReference type="InterPro" id="IPR013785">
    <property type="entry name" value="Aldolase_TIM"/>
</dbReference>
<evidence type="ECO:0000313" key="8">
    <source>
        <dbReference type="Proteomes" id="UP001315278"/>
    </source>
</evidence>
<keyword evidence="4" id="KW-0560">Oxidoreductase</keyword>
<evidence type="ECO:0000256" key="5">
    <source>
        <dbReference type="ARBA" id="ARBA00024042"/>
    </source>
</evidence>
<reference evidence="8" key="1">
    <citation type="journal article" date="2021" name="ISME J.">
        <title>Evolutionary origin and ecological implication of a unique nif island in free-living Bradyrhizobium lineages.</title>
        <authorList>
            <person name="Tao J."/>
        </authorList>
    </citation>
    <scope>NUCLEOTIDE SEQUENCE [LARGE SCALE GENOMIC DNA]</scope>
    <source>
        <strain evidence="8">SZCCT0434</strain>
    </source>
</reference>
<dbReference type="Pfam" id="PF01070">
    <property type="entry name" value="FMN_dh"/>
    <property type="match status" value="1"/>
</dbReference>